<dbReference type="SUPFAM" id="SSF51338">
    <property type="entry name" value="Composite domain of metallo-dependent hydrolases"/>
    <property type="match status" value="2"/>
</dbReference>
<dbReference type="STRING" id="112413.SAMN05421854_101396"/>
<dbReference type="InterPro" id="IPR006680">
    <property type="entry name" value="Amidohydro-rel"/>
</dbReference>
<accession>A0A1I5DX82</accession>
<dbReference type="InterPro" id="IPR032466">
    <property type="entry name" value="Metal_Hydrolase"/>
</dbReference>
<dbReference type="Pfam" id="PF01979">
    <property type="entry name" value="Amidohydro_1"/>
    <property type="match status" value="1"/>
</dbReference>
<protein>
    <submittedName>
        <fullName evidence="2">Imidazolonepropionase</fullName>
    </submittedName>
</protein>
<dbReference type="RefSeq" id="WP_093571993.1">
    <property type="nucleotide sequence ID" value="NZ_FOWC01000001.1"/>
</dbReference>
<dbReference type="PANTHER" id="PTHR43135:SF3">
    <property type="entry name" value="ALPHA-D-RIBOSE 1-METHYLPHOSPHONATE 5-TRIPHOSPHATE DIPHOSPHATASE"/>
    <property type="match status" value="1"/>
</dbReference>
<dbReference type="GO" id="GO:0016810">
    <property type="term" value="F:hydrolase activity, acting on carbon-nitrogen (but not peptide) bonds"/>
    <property type="evidence" value="ECO:0007669"/>
    <property type="project" value="InterPro"/>
</dbReference>
<gene>
    <name evidence="2" type="ORF">SAMN05421854_101396</name>
</gene>
<dbReference type="OrthoDB" id="3514520at2"/>
<evidence type="ECO:0000313" key="3">
    <source>
        <dbReference type="Proteomes" id="UP000199137"/>
    </source>
</evidence>
<proteinExistence type="predicted"/>
<dbReference type="SUPFAM" id="SSF51556">
    <property type="entry name" value="Metallo-dependent hydrolases"/>
    <property type="match status" value="1"/>
</dbReference>
<dbReference type="AlphaFoldDB" id="A0A1I5DX82"/>
<sequence>MLQQLLAADQVLPGPAGQRIADGAVLCQDGTILAVGQRTPVERLASPTAERHDFPGGTILPGLINCHVHLVFDAGDDPARAAADATHAAMAQRAERLLRSGVTTARDLGDRDGLAIQFRDRHAQGLRIVASGPPITVPDGHCWFLGGTASGEAELRARVRKNAELGADVIKVMASGGQITPNSPSMWDNQFTAAELAAIVDEAEKAGLSVAAHAHGTDAIAAAADAGVSTIEHCTWLRNGGGGYDLRDDVAAKIAERGIFACVAWPSDWRGFIERLGPARAESVVSRFGWMAEHGIRMIPGTDAGVRNSEFDDYAGALQLYEHLGFDRATIVEMATTRSAAALGLSGTTGKLAPGLSADLLVTTGDPLADLANLGELQLVVARGQAASTVA</sequence>
<organism evidence="2 3">
    <name type="scientific">Amycolatopsis rubida</name>
    <dbReference type="NCBI Taxonomy" id="112413"/>
    <lineage>
        <taxon>Bacteria</taxon>
        <taxon>Bacillati</taxon>
        <taxon>Actinomycetota</taxon>
        <taxon>Actinomycetes</taxon>
        <taxon>Pseudonocardiales</taxon>
        <taxon>Pseudonocardiaceae</taxon>
        <taxon>Amycolatopsis</taxon>
    </lineage>
</organism>
<dbReference type="EMBL" id="FOWC01000001">
    <property type="protein sequence ID" value="SFO03864.1"/>
    <property type="molecule type" value="Genomic_DNA"/>
</dbReference>
<evidence type="ECO:0000259" key="1">
    <source>
        <dbReference type="Pfam" id="PF01979"/>
    </source>
</evidence>
<dbReference type="PANTHER" id="PTHR43135">
    <property type="entry name" value="ALPHA-D-RIBOSE 1-METHYLPHOSPHONATE 5-TRIPHOSPHATE DIPHOSPHATASE"/>
    <property type="match status" value="1"/>
</dbReference>
<dbReference type="Gene3D" id="2.30.40.10">
    <property type="entry name" value="Urease, subunit C, domain 1"/>
    <property type="match status" value="1"/>
</dbReference>
<dbReference type="Proteomes" id="UP000199137">
    <property type="component" value="Unassembled WGS sequence"/>
</dbReference>
<evidence type="ECO:0000313" key="2">
    <source>
        <dbReference type="EMBL" id="SFO03864.1"/>
    </source>
</evidence>
<dbReference type="Gene3D" id="3.20.20.140">
    <property type="entry name" value="Metal-dependent hydrolases"/>
    <property type="match status" value="1"/>
</dbReference>
<dbReference type="InterPro" id="IPR011059">
    <property type="entry name" value="Metal-dep_hydrolase_composite"/>
</dbReference>
<reference evidence="2 3" key="1">
    <citation type="submission" date="2016-10" db="EMBL/GenBank/DDBJ databases">
        <authorList>
            <person name="de Groot N.N."/>
        </authorList>
    </citation>
    <scope>NUCLEOTIDE SEQUENCE [LARGE SCALE GENOMIC DNA]</scope>
    <source>
        <strain evidence="2 3">DSM 44637</strain>
    </source>
</reference>
<dbReference type="InterPro" id="IPR051781">
    <property type="entry name" value="Metallo-dep_Hydrolase"/>
</dbReference>
<name>A0A1I5DX82_9PSEU</name>
<feature type="domain" description="Amidohydrolase-related" evidence="1">
    <location>
        <begin position="58"/>
        <end position="385"/>
    </location>
</feature>